<reference evidence="3" key="1">
    <citation type="submission" date="2020-11" db="EMBL/GenBank/DDBJ databases">
        <authorList>
            <consortium name="DOE Joint Genome Institute"/>
            <person name="Ahrendt S."/>
            <person name="Riley R."/>
            <person name="Andreopoulos W."/>
            <person name="Labutti K."/>
            <person name="Pangilinan J."/>
            <person name="Ruiz-Duenas F.J."/>
            <person name="Barrasa J.M."/>
            <person name="Sanchez-Garcia M."/>
            <person name="Camarero S."/>
            <person name="Miyauchi S."/>
            <person name="Serrano A."/>
            <person name="Linde D."/>
            <person name="Babiker R."/>
            <person name="Drula E."/>
            <person name="Ayuso-Fernandez I."/>
            <person name="Pacheco R."/>
            <person name="Padilla G."/>
            <person name="Ferreira P."/>
            <person name="Barriuso J."/>
            <person name="Kellner H."/>
            <person name="Castanera R."/>
            <person name="Alfaro M."/>
            <person name="Ramirez L."/>
            <person name="Pisabarro A.G."/>
            <person name="Kuo A."/>
            <person name="Tritt A."/>
            <person name="Lipzen A."/>
            <person name="He G."/>
            <person name="Yan M."/>
            <person name="Ng V."/>
            <person name="Cullen D."/>
            <person name="Martin F."/>
            <person name="Rosso M.-N."/>
            <person name="Henrissat B."/>
            <person name="Hibbett D."/>
            <person name="Martinez A.T."/>
            <person name="Grigoriev I.V."/>
        </authorList>
    </citation>
    <scope>NUCLEOTIDE SEQUENCE</scope>
    <source>
        <strain evidence="3">MF-IS2</strain>
    </source>
</reference>
<comment type="caution">
    <text evidence="3">The sequence shown here is derived from an EMBL/GenBank/DDBJ whole genome shotgun (WGS) entry which is preliminary data.</text>
</comment>
<feature type="transmembrane region" description="Helical" evidence="2">
    <location>
        <begin position="137"/>
        <end position="164"/>
    </location>
</feature>
<evidence type="ECO:0000256" key="1">
    <source>
        <dbReference type="SAM" id="MobiDB-lite"/>
    </source>
</evidence>
<sequence length="303" mass="33008">MKPREYCCCAIPMVNAGIYATLVEQITAGILIGTLSVATPSIVGAATPSFSGWLLGVICFVAAGLQVLGFIGVTREKPILYRRYVTLHGIVLCVAFAVAAAWIIVSATRHSTASSSCVQRFFSDTSLQSQGQTLCQIFSWVDVGIMGGLWVLLAILQGYLFLVLSSYGASQRRDHEHHDLSSDPTHPLTKDSIPMADRGDPWDSRPSTESNRSPPRSNGAQYQHLRQISTASASDVLNQPHQQPDDSLSSDYGFKSSYYNPPQEKLEDTYATSLPPLPASRANDDYYPDSSRQNYPTRAGGLI</sequence>
<keyword evidence="4" id="KW-1185">Reference proteome</keyword>
<feature type="non-terminal residue" evidence="3">
    <location>
        <position position="1"/>
    </location>
</feature>
<keyword evidence="2" id="KW-0472">Membrane</keyword>
<evidence type="ECO:0000313" key="3">
    <source>
        <dbReference type="EMBL" id="KAF9452696.1"/>
    </source>
</evidence>
<feature type="region of interest" description="Disordered" evidence="1">
    <location>
        <begin position="237"/>
        <end position="303"/>
    </location>
</feature>
<dbReference type="EMBL" id="MU151069">
    <property type="protein sequence ID" value="KAF9452696.1"/>
    <property type="molecule type" value="Genomic_DNA"/>
</dbReference>
<gene>
    <name evidence="3" type="ORF">P691DRAFT_803814</name>
</gene>
<dbReference type="OrthoDB" id="2552042at2759"/>
<proteinExistence type="predicted"/>
<keyword evidence="2" id="KW-0812">Transmembrane</keyword>
<name>A0A9P5XN08_9AGAR</name>
<feature type="transmembrane region" description="Helical" evidence="2">
    <location>
        <begin position="50"/>
        <end position="73"/>
    </location>
</feature>
<feature type="compositionally biased region" description="Polar residues" evidence="1">
    <location>
        <begin position="237"/>
        <end position="250"/>
    </location>
</feature>
<evidence type="ECO:0000256" key="2">
    <source>
        <dbReference type="SAM" id="Phobius"/>
    </source>
</evidence>
<dbReference type="Proteomes" id="UP000807342">
    <property type="component" value="Unassembled WGS sequence"/>
</dbReference>
<keyword evidence="2" id="KW-1133">Transmembrane helix</keyword>
<organism evidence="3 4">
    <name type="scientific">Macrolepiota fuliginosa MF-IS2</name>
    <dbReference type="NCBI Taxonomy" id="1400762"/>
    <lineage>
        <taxon>Eukaryota</taxon>
        <taxon>Fungi</taxon>
        <taxon>Dikarya</taxon>
        <taxon>Basidiomycota</taxon>
        <taxon>Agaricomycotina</taxon>
        <taxon>Agaricomycetes</taxon>
        <taxon>Agaricomycetidae</taxon>
        <taxon>Agaricales</taxon>
        <taxon>Agaricineae</taxon>
        <taxon>Agaricaceae</taxon>
        <taxon>Macrolepiota</taxon>
    </lineage>
</organism>
<feature type="compositionally biased region" description="Polar residues" evidence="1">
    <location>
        <begin position="205"/>
        <end position="222"/>
    </location>
</feature>
<feature type="transmembrane region" description="Helical" evidence="2">
    <location>
        <begin position="85"/>
        <end position="105"/>
    </location>
</feature>
<accession>A0A9P5XN08</accession>
<protein>
    <submittedName>
        <fullName evidence="3">Uncharacterized protein</fullName>
    </submittedName>
</protein>
<feature type="region of interest" description="Disordered" evidence="1">
    <location>
        <begin position="175"/>
        <end position="222"/>
    </location>
</feature>
<dbReference type="AlphaFoldDB" id="A0A9P5XN08"/>
<evidence type="ECO:0000313" key="4">
    <source>
        <dbReference type="Proteomes" id="UP000807342"/>
    </source>
</evidence>